<dbReference type="Gene3D" id="1.10.287.130">
    <property type="match status" value="1"/>
</dbReference>
<dbReference type="KEGG" id="aagg:ETAA8_40270"/>
<dbReference type="SUPFAM" id="SSF55874">
    <property type="entry name" value="ATPase domain of HSP90 chaperone/DNA topoisomerase II/histidine kinase"/>
    <property type="match status" value="1"/>
</dbReference>
<accession>A0A517YFD4</accession>
<evidence type="ECO:0000256" key="2">
    <source>
        <dbReference type="ARBA" id="ARBA00012438"/>
    </source>
</evidence>
<keyword evidence="3 8" id="KW-0597">Phosphoprotein</keyword>
<dbReference type="Pfam" id="PF08448">
    <property type="entry name" value="PAS_4"/>
    <property type="match status" value="1"/>
</dbReference>
<dbReference type="FunFam" id="3.30.565.10:FF:000006">
    <property type="entry name" value="Sensor histidine kinase WalK"/>
    <property type="match status" value="1"/>
</dbReference>
<dbReference type="InterPro" id="IPR005467">
    <property type="entry name" value="His_kinase_dom"/>
</dbReference>
<evidence type="ECO:0000256" key="7">
    <source>
        <dbReference type="ARBA" id="ARBA00023136"/>
    </source>
</evidence>
<keyword evidence="13" id="KW-1185">Reference proteome</keyword>
<dbReference type="PROSITE" id="PS50112">
    <property type="entry name" value="PAS"/>
    <property type="match status" value="1"/>
</dbReference>
<dbReference type="CDD" id="cd00130">
    <property type="entry name" value="PAS"/>
    <property type="match status" value="1"/>
</dbReference>
<dbReference type="InterPro" id="IPR003594">
    <property type="entry name" value="HATPase_dom"/>
</dbReference>
<dbReference type="InterPro" id="IPR001789">
    <property type="entry name" value="Sig_transdc_resp-reg_receiver"/>
</dbReference>
<keyword evidence="6" id="KW-0902">Two-component regulatory system</keyword>
<evidence type="ECO:0000256" key="3">
    <source>
        <dbReference type="ARBA" id="ARBA00022553"/>
    </source>
</evidence>
<dbReference type="OrthoDB" id="9809348at2"/>
<evidence type="ECO:0000313" key="13">
    <source>
        <dbReference type="Proteomes" id="UP000315017"/>
    </source>
</evidence>
<dbReference type="PANTHER" id="PTHR43547">
    <property type="entry name" value="TWO-COMPONENT HISTIDINE KINASE"/>
    <property type="match status" value="1"/>
</dbReference>
<dbReference type="PANTHER" id="PTHR43547:SF2">
    <property type="entry name" value="HYBRID SIGNAL TRANSDUCTION HISTIDINE KINASE C"/>
    <property type="match status" value="1"/>
</dbReference>
<dbReference type="Proteomes" id="UP000315017">
    <property type="component" value="Chromosome"/>
</dbReference>
<feature type="modified residue" description="4-aspartylphosphate" evidence="8">
    <location>
        <position position="446"/>
    </location>
</feature>
<dbReference type="InterPro" id="IPR013656">
    <property type="entry name" value="PAS_4"/>
</dbReference>
<reference evidence="12 13" key="1">
    <citation type="submission" date="2019-02" db="EMBL/GenBank/DDBJ databases">
        <title>Deep-cultivation of Planctomycetes and their phenomic and genomic characterization uncovers novel biology.</title>
        <authorList>
            <person name="Wiegand S."/>
            <person name="Jogler M."/>
            <person name="Boedeker C."/>
            <person name="Pinto D."/>
            <person name="Vollmers J."/>
            <person name="Rivas-Marin E."/>
            <person name="Kohn T."/>
            <person name="Peeters S.H."/>
            <person name="Heuer A."/>
            <person name="Rast P."/>
            <person name="Oberbeckmann S."/>
            <person name="Bunk B."/>
            <person name="Jeske O."/>
            <person name="Meyerdierks A."/>
            <person name="Storesund J.E."/>
            <person name="Kallscheuer N."/>
            <person name="Luecker S."/>
            <person name="Lage O.M."/>
            <person name="Pohl T."/>
            <person name="Merkel B.J."/>
            <person name="Hornburger P."/>
            <person name="Mueller R.-W."/>
            <person name="Bruemmer F."/>
            <person name="Labrenz M."/>
            <person name="Spormann A.M."/>
            <person name="Op den Camp H."/>
            <person name="Overmann J."/>
            <person name="Amann R."/>
            <person name="Jetten M.S.M."/>
            <person name="Mascher T."/>
            <person name="Medema M.H."/>
            <person name="Devos D.P."/>
            <person name="Kaster A.-K."/>
            <person name="Ovreas L."/>
            <person name="Rohde M."/>
            <person name="Galperin M.Y."/>
            <person name="Jogler C."/>
        </authorList>
    </citation>
    <scope>NUCLEOTIDE SEQUENCE [LARGE SCALE GENOMIC DNA]</scope>
    <source>
        <strain evidence="12 13">ETA_A8</strain>
    </source>
</reference>
<dbReference type="PROSITE" id="PS50110">
    <property type="entry name" value="RESPONSE_REGULATORY"/>
    <property type="match status" value="1"/>
</dbReference>
<dbReference type="SUPFAM" id="SSF55785">
    <property type="entry name" value="PYP-like sensor domain (PAS domain)"/>
    <property type="match status" value="1"/>
</dbReference>
<dbReference type="Pfam" id="PF02518">
    <property type="entry name" value="HATPase_c"/>
    <property type="match status" value="1"/>
</dbReference>
<dbReference type="InterPro" id="IPR035965">
    <property type="entry name" value="PAS-like_dom_sf"/>
</dbReference>
<dbReference type="EC" id="2.7.13.3" evidence="2"/>
<comment type="catalytic activity">
    <reaction evidence="1">
        <text>ATP + protein L-histidine = ADP + protein N-phospho-L-histidine.</text>
        <dbReference type="EC" id="2.7.13.3"/>
    </reaction>
</comment>
<dbReference type="PRINTS" id="PR00344">
    <property type="entry name" value="BCTRLSENSOR"/>
</dbReference>
<evidence type="ECO:0000256" key="5">
    <source>
        <dbReference type="ARBA" id="ARBA00022777"/>
    </source>
</evidence>
<keyword evidence="5 12" id="KW-0418">Kinase</keyword>
<dbReference type="GO" id="GO:0000155">
    <property type="term" value="F:phosphorelay sensor kinase activity"/>
    <property type="evidence" value="ECO:0007669"/>
    <property type="project" value="InterPro"/>
</dbReference>
<name>A0A517YFD4_9BACT</name>
<dbReference type="AlphaFoldDB" id="A0A517YFD4"/>
<proteinExistence type="predicted"/>
<dbReference type="InterPro" id="IPR011006">
    <property type="entry name" value="CheY-like_superfamily"/>
</dbReference>
<dbReference type="InterPro" id="IPR000014">
    <property type="entry name" value="PAS"/>
</dbReference>
<dbReference type="InterPro" id="IPR003661">
    <property type="entry name" value="HisK_dim/P_dom"/>
</dbReference>
<protein>
    <recommendedName>
        <fullName evidence="2">histidine kinase</fullName>
        <ecNumber evidence="2">2.7.13.3</ecNumber>
    </recommendedName>
</protein>
<dbReference type="NCBIfam" id="TIGR00229">
    <property type="entry name" value="sensory_box"/>
    <property type="match status" value="1"/>
</dbReference>
<dbReference type="SUPFAM" id="SSF52172">
    <property type="entry name" value="CheY-like"/>
    <property type="match status" value="1"/>
</dbReference>
<dbReference type="Gene3D" id="3.30.450.20">
    <property type="entry name" value="PAS domain"/>
    <property type="match status" value="1"/>
</dbReference>
<dbReference type="InterPro" id="IPR036890">
    <property type="entry name" value="HATPase_C_sf"/>
</dbReference>
<evidence type="ECO:0000259" key="11">
    <source>
        <dbReference type="PROSITE" id="PS50112"/>
    </source>
</evidence>
<dbReference type="EMBL" id="CP036274">
    <property type="protein sequence ID" value="QDU28921.1"/>
    <property type="molecule type" value="Genomic_DNA"/>
</dbReference>
<dbReference type="InterPro" id="IPR036097">
    <property type="entry name" value="HisK_dim/P_sf"/>
</dbReference>
<dbReference type="Gene3D" id="3.40.50.2300">
    <property type="match status" value="1"/>
</dbReference>
<evidence type="ECO:0000259" key="9">
    <source>
        <dbReference type="PROSITE" id="PS50109"/>
    </source>
</evidence>
<dbReference type="Pfam" id="PF00072">
    <property type="entry name" value="Response_reg"/>
    <property type="match status" value="1"/>
</dbReference>
<dbReference type="FunFam" id="1.10.287.130:FF:000001">
    <property type="entry name" value="Two-component sensor histidine kinase"/>
    <property type="match status" value="1"/>
</dbReference>
<evidence type="ECO:0000256" key="6">
    <source>
        <dbReference type="ARBA" id="ARBA00023012"/>
    </source>
</evidence>
<sequence>MEVNNTLLKNLDHLGSWGILTTDVDSKITGWNRWLEKHTGQKSEQVVGRTLFDVFPELVIRGLDRYYSQALTGQSGILSQRFHAYLLPMPPTVASASLMNMQQTAKINPLMEGERIIGTLTLIEDVTERVATEFELRQQAQSLEDANRHKDEFLAMLAHELRNPLAPIRNGIRLLDHVATESSEARDTRQMIERQVTHMARLIDDLMDVSRIVRGKVRLQKEPCDLVQILRDVAHDYEAILADNGLTLFAELPTEPCWMEGDVTRLSQVISNLLHNANKFTNKGGRVWLKAKIDAAASLITISVQDDGIGMSAETVAKVFDTFSQAESSLARSKGGLGLGLALVKGLVELHEGRVEAYSSGLGKGSEFRVRLPLKKAAPLKTLTAPVPTTEKLQPKRVLVIEDNRDTALSMKMLLRHMGFDVQIAHSGPDGVELAKRILPDVILCDLGLPELDGFGVARTLRSDAATCDMLLIAQSGYGQENDILKSREAGFDLHLVKPIDFLQLQGLITSAENRRLKT</sequence>
<dbReference type="PROSITE" id="PS50109">
    <property type="entry name" value="HIS_KIN"/>
    <property type="match status" value="1"/>
</dbReference>
<feature type="domain" description="Response regulatory" evidence="10">
    <location>
        <begin position="397"/>
        <end position="513"/>
    </location>
</feature>
<dbReference type="InterPro" id="IPR004358">
    <property type="entry name" value="Sig_transdc_His_kin-like_C"/>
</dbReference>
<keyword evidence="4 12" id="KW-0808">Transferase</keyword>
<dbReference type="Gene3D" id="3.30.565.10">
    <property type="entry name" value="Histidine kinase-like ATPase, C-terminal domain"/>
    <property type="match status" value="1"/>
</dbReference>
<evidence type="ECO:0000256" key="4">
    <source>
        <dbReference type="ARBA" id="ARBA00022679"/>
    </source>
</evidence>
<dbReference type="SMART" id="SM00388">
    <property type="entry name" value="HisKA"/>
    <property type="match status" value="1"/>
</dbReference>
<organism evidence="12 13">
    <name type="scientific">Anatilimnocola aggregata</name>
    <dbReference type="NCBI Taxonomy" id="2528021"/>
    <lineage>
        <taxon>Bacteria</taxon>
        <taxon>Pseudomonadati</taxon>
        <taxon>Planctomycetota</taxon>
        <taxon>Planctomycetia</taxon>
        <taxon>Pirellulales</taxon>
        <taxon>Pirellulaceae</taxon>
        <taxon>Anatilimnocola</taxon>
    </lineage>
</organism>
<evidence type="ECO:0000313" key="12">
    <source>
        <dbReference type="EMBL" id="QDU28921.1"/>
    </source>
</evidence>
<dbReference type="Pfam" id="PF00512">
    <property type="entry name" value="HisKA"/>
    <property type="match status" value="1"/>
</dbReference>
<evidence type="ECO:0000256" key="8">
    <source>
        <dbReference type="PROSITE-ProRule" id="PRU00169"/>
    </source>
</evidence>
<evidence type="ECO:0000259" key="10">
    <source>
        <dbReference type="PROSITE" id="PS50110"/>
    </source>
</evidence>
<dbReference type="CDD" id="cd00082">
    <property type="entry name" value="HisKA"/>
    <property type="match status" value="1"/>
</dbReference>
<dbReference type="SUPFAM" id="SSF47384">
    <property type="entry name" value="Homodimeric domain of signal transducing histidine kinase"/>
    <property type="match status" value="1"/>
</dbReference>
<evidence type="ECO:0000256" key="1">
    <source>
        <dbReference type="ARBA" id="ARBA00000085"/>
    </source>
</evidence>
<feature type="domain" description="Histidine kinase" evidence="9">
    <location>
        <begin position="156"/>
        <end position="376"/>
    </location>
</feature>
<keyword evidence="7" id="KW-0472">Membrane</keyword>
<dbReference type="SMART" id="SM00448">
    <property type="entry name" value="REC"/>
    <property type="match status" value="1"/>
</dbReference>
<dbReference type="CDD" id="cd17580">
    <property type="entry name" value="REC_2_DhkD-like"/>
    <property type="match status" value="1"/>
</dbReference>
<dbReference type="RefSeq" id="WP_145091993.1">
    <property type="nucleotide sequence ID" value="NZ_CP036274.1"/>
</dbReference>
<gene>
    <name evidence="12" type="primary">luxQ_12</name>
    <name evidence="12" type="ORF">ETAA8_40270</name>
</gene>
<dbReference type="SMART" id="SM00387">
    <property type="entry name" value="HATPase_c"/>
    <property type="match status" value="1"/>
</dbReference>
<feature type="domain" description="PAS" evidence="11">
    <location>
        <begin position="19"/>
        <end position="74"/>
    </location>
</feature>